<keyword evidence="2" id="KW-1185">Reference proteome</keyword>
<dbReference type="EMBL" id="JBHTLD010000061">
    <property type="protein sequence ID" value="MFD1186274.1"/>
    <property type="molecule type" value="Genomic_DNA"/>
</dbReference>
<comment type="caution">
    <text evidence="1">The sequence shown here is derived from an EMBL/GenBank/DDBJ whole genome shotgun (WGS) entry which is preliminary data.</text>
</comment>
<reference evidence="2" key="1">
    <citation type="journal article" date="2019" name="Int. J. Syst. Evol. Microbiol.">
        <title>The Global Catalogue of Microorganisms (GCM) 10K type strain sequencing project: providing services to taxonomists for standard genome sequencing and annotation.</title>
        <authorList>
            <consortium name="The Broad Institute Genomics Platform"/>
            <consortium name="The Broad Institute Genome Sequencing Center for Infectious Disease"/>
            <person name="Wu L."/>
            <person name="Ma J."/>
        </authorList>
    </citation>
    <scope>NUCLEOTIDE SEQUENCE [LARGE SCALE GENOMIC DNA]</scope>
    <source>
        <strain evidence="2">JCM 31319</strain>
    </source>
</reference>
<gene>
    <name evidence="1" type="ORF">ACFQ2O_08670</name>
</gene>
<evidence type="ECO:0000313" key="1">
    <source>
        <dbReference type="EMBL" id="MFD1186274.1"/>
    </source>
</evidence>
<sequence length="125" mass="14322">MSAKADFNNWLDRINKTETVDDRIIALNFGLFEAENGYTLYLTGSECFDEEDDTWATNIDFEPKEKYFVLSSSLVKGKEWQEVLTVSKELVTEYLNAVNLSNTIFKHVKAITIGFDDGNLIRIKP</sequence>
<name>A0ABW3SN24_9BACT</name>
<protein>
    <submittedName>
        <fullName evidence="1">Uncharacterized protein</fullName>
    </submittedName>
</protein>
<dbReference type="RefSeq" id="WP_377525784.1">
    <property type="nucleotide sequence ID" value="NZ_JBHTLD010000061.1"/>
</dbReference>
<dbReference type="Proteomes" id="UP001597094">
    <property type="component" value="Unassembled WGS sequence"/>
</dbReference>
<evidence type="ECO:0000313" key="2">
    <source>
        <dbReference type="Proteomes" id="UP001597094"/>
    </source>
</evidence>
<organism evidence="1 2">
    <name type="scientific">Pontibacter rugosus</name>
    <dbReference type="NCBI Taxonomy" id="1745966"/>
    <lineage>
        <taxon>Bacteria</taxon>
        <taxon>Pseudomonadati</taxon>
        <taxon>Bacteroidota</taxon>
        <taxon>Cytophagia</taxon>
        <taxon>Cytophagales</taxon>
        <taxon>Hymenobacteraceae</taxon>
        <taxon>Pontibacter</taxon>
    </lineage>
</organism>
<accession>A0ABW3SN24</accession>
<proteinExistence type="predicted"/>